<dbReference type="InterPro" id="IPR039418">
    <property type="entry name" value="LexA-like"/>
</dbReference>
<organism evidence="2 3">
    <name type="scientific">Rhizobium leguminosarum bv. trifolii WSM597</name>
    <dbReference type="NCBI Taxonomy" id="754764"/>
    <lineage>
        <taxon>Bacteria</taxon>
        <taxon>Pseudomonadati</taxon>
        <taxon>Pseudomonadota</taxon>
        <taxon>Alphaproteobacteria</taxon>
        <taxon>Hyphomicrobiales</taxon>
        <taxon>Rhizobiaceae</taxon>
        <taxon>Rhizobium/Agrobacterium group</taxon>
        <taxon>Rhizobium</taxon>
    </lineage>
</organism>
<dbReference type="EMBL" id="JH719381">
    <property type="protein sequence ID" value="EJB02930.1"/>
    <property type="molecule type" value="Genomic_DNA"/>
</dbReference>
<dbReference type="Proteomes" id="UP000005092">
    <property type="component" value="Unassembled WGS sequence"/>
</dbReference>
<dbReference type="OrthoDB" id="528805at2"/>
<gene>
    <name evidence="2" type="ORF">Rleg9DRAFT_1745</name>
</gene>
<evidence type="ECO:0000313" key="2">
    <source>
        <dbReference type="EMBL" id="EJB02930.1"/>
    </source>
</evidence>
<accession>J0GZ11</accession>
<dbReference type="AlphaFoldDB" id="J0GZ11"/>
<dbReference type="HOGENOM" id="CLU_097949_1_0_5"/>
<dbReference type="CDD" id="cd06529">
    <property type="entry name" value="S24_LexA-like"/>
    <property type="match status" value="1"/>
</dbReference>
<dbReference type="Pfam" id="PF00717">
    <property type="entry name" value="Peptidase_S24"/>
    <property type="match status" value="1"/>
</dbReference>
<evidence type="ECO:0000313" key="3">
    <source>
        <dbReference type="Proteomes" id="UP000005092"/>
    </source>
</evidence>
<dbReference type="InterPro" id="IPR036286">
    <property type="entry name" value="LexA/Signal_pep-like_sf"/>
</dbReference>
<evidence type="ECO:0000259" key="1">
    <source>
        <dbReference type="Pfam" id="PF00717"/>
    </source>
</evidence>
<feature type="domain" description="Peptidase S24/S26A/S26B/S26C" evidence="1">
    <location>
        <begin position="140"/>
        <end position="229"/>
    </location>
</feature>
<dbReference type="RefSeq" id="WP_003586849.1">
    <property type="nucleotide sequence ID" value="NZ_JH719381.1"/>
</dbReference>
<dbReference type="SUPFAM" id="SSF51306">
    <property type="entry name" value="LexA/Signal peptidase"/>
    <property type="match status" value="1"/>
</dbReference>
<protein>
    <submittedName>
        <fullName evidence="2">Putative transcriptional regulator</fullName>
    </submittedName>
</protein>
<sequence>MSDPQHDVKQWLAAKLEPRGVKAAFGKAIGMTPDKVTRSIELESPDPKKRRALKLEEIEASARYFNELPPGFDGMTQWLDAPLSSSARSRPAPNASFPPVYQKFPTDSYIPVLGQTAGGPNGRFVLNGAEVGRVFTPPALEGVEGAYAVRVFGTSMHPRFKPGETVWINPHLPVRQGDDCVVQMKTDEVDGRESYIKEFVSRSAGALRLWQHNPDEGEDNEINLDNSKVLAIHKVVFQAML</sequence>
<reference evidence="2 3" key="1">
    <citation type="submission" date="2012-02" db="EMBL/GenBank/DDBJ databases">
        <title>Improved High-Quality Draft Sequence of Rhizobium leguminosarum bv. trifolii WSM597.</title>
        <authorList>
            <consortium name="US DOE Joint Genome Institute"/>
            <person name="Lucas S."/>
            <person name="Han J."/>
            <person name="Lapidus A."/>
            <person name="Cheng J.-F."/>
            <person name="Goodwin L."/>
            <person name="Pitluck S."/>
            <person name="Peters L."/>
            <person name="Ovchinnikova G."/>
            <person name="Held B."/>
            <person name="Detter J.C."/>
            <person name="Han C."/>
            <person name="Tapia R."/>
            <person name="Land M."/>
            <person name="Hauser L."/>
            <person name="Kyrpides N."/>
            <person name="Ivanova N."/>
            <person name="Pagani I."/>
            <person name="Brau L."/>
            <person name="Yates R."/>
            <person name="O'Hara G."/>
            <person name="Rui T."/>
            <person name="Howieson J."/>
            <person name="Reeve W."/>
            <person name="Woyke T."/>
        </authorList>
    </citation>
    <scope>NUCLEOTIDE SEQUENCE [LARGE SCALE GENOMIC DNA]</scope>
    <source>
        <strain evidence="2 3">WSM597</strain>
    </source>
</reference>
<name>J0GZ11_RHILT</name>
<dbReference type="InterPro" id="IPR015927">
    <property type="entry name" value="Peptidase_S24_S26A/B/C"/>
</dbReference>
<dbReference type="Gene3D" id="2.10.109.10">
    <property type="entry name" value="Umud Fragment, subunit A"/>
    <property type="match status" value="1"/>
</dbReference>
<proteinExistence type="predicted"/>